<evidence type="ECO:0000313" key="3">
    <source>
        <dbReference type="EMBL" id="KAG5179576.1"/>
    </source>
</evidence>
<evidence type="ECO:0000256" key="1">
    <source>
        <dbReference type="SAM" id="MobiDB-lite"/>
    </source>
</evidence>
<organism evidence="3 4">
    <name type="scientific">Tribonema minus</name>
    <dbReference type="NCBI Taxonomy" id="303371"/>
    <lineage>
        <taxon>Eukaryota</taxon>
        <taxon>Sar</taxon>
        <taxon>Stramenopiles</taxon>
        <taxon>Ochrophyta</taxon>
        <taxon>PX clade</taxon>
        <taxon>Xanthophyceae</taxon>
        <taxon>Tribonematales</taxon>
        <taxon>Tribonemataceae</taxon>
        <taxon>Tribonema</taxon>
    </lineage>
</organism>
<feature type="region of interest" description="Disordered" evidence="1">
    <location>
        <begin position="531"/>
        <end position="562"/>
    </location>
</feature>
<comment type="caution">
    <text evidence="3">The sequence shown here is derived from an EMBL/GenBank/DDBJ whole genome shotgun (WGS) entry which is preliminary data.</text>
</comment>
<feature type="compositionally biased region" description="Basic residues" evidence="1">
    <location>
        <begin position="336"/>
        <end position="358"/>
    </location>
</feature>
<name>A0A836CD08_9STRA</name>
<accession>A0A836CD08</accession>
<proteinExistence type="predicted"/>
<reference evidence="3" key="1">
    <citation type="submission" date="2021-02" db="EMBL/GenBank/DDBJ databases">
        <title>First Annotated Genome of the Yellow-green Alga Tribonema minus.</title>
        <authorList>
            <person name="Mahan K.M."/>
        </authorList>
    </citation>
    <scope>NUCLEOTIDE SEQUENCE</scope>
    <source>
        <strain evidence="3">UTEX B ZZ1240</strain>
    </source>
</reference>
<protein>
    <submittedName>
        <fullName evidence="3">Uncharacterized protein</fullName>
    </submittedName>
</protein>
<evidence type="ECO:0000313" key="4">
    <source>
        <dbReference type="Proteomes" id="UP000664859"/>
    </source>
</evidence>
<dbReference type="EMBL" id="JAFCMP010000457">
    <property type="protein sequence ID" value="KAG5179576.1"/>
    <property type="molecule type" value="Genomic_DNA"/>
</dbReference>
<keyword evidence="2" id="KW-0472">Membrane</keyword>
<keyword evidence="4" id="KW-1185">Reference proteome</keyword>
<feature type="transmembrane region" description="Helical" evidence="2">
    <location>
        <begin position="12"/>
        <end position="31"/>
    </location>
</feature>
<feature type="region of interest" description="Disordered" evidence="1">
    <location>
        <begin position="323"/>
        <end position="359"/>
    </location>
</feature>
<keyword evidence="2" id="KW-1133">Transmembrane helix</keyword>
<evidence type="ECO:0000256" key="2">
    <source>
        <dbReference type="SAM" id="Phobius"/>
    </source>
</evidence>
<sequence>MLPAMRRLAQAIAVQAIAILLAILAFCWSTWPQMATVFTAITDALGVTTAVEAASPIPAASTSMRTIETKEYQGFYWTTCRTILREEEIAADVVQPQGNVAQESASFLFGTIALAIAAGLGCLLVHLVLRHRRKAAEPVPVPAAPCTQEKTALELLADGVQERLNAKSTGAAALRVQCGEATRRLMDAFAAVDAAVRATVRQGACSAEEARRRGGPPGYALLCALQQRSAEAVANAQMRGELGCLVDGLRALAISVGHGGCQRCRRRGDSATRAAALAPHIGIDNAIARELPPSTSPDHCRPARCAPELHTLQARRRRRARRLARRAHHDCCAPARPRRRRRRRRPVLPPRAHRRRGAAAHAAGLLQALARDVADARGAADRLAAARFYTECDASARFAHEAFTAAVLGHPLRGGGGGGSGSGCLDRAAVWFEDPAVGRMRIADGNMAWLDGLAAQAMPTPPAAASAIAAAAAAAAAATAAPPAAAAAAAAKAHGQRPSAVLQLRVDTKTGGSSGGSGSGSSAAPLARHSLMSPLGSSSASSQPSPPGSHLYIHGVSRTCPP</sequence>
<feature type="compositionally biased region" description="Low complexity" evidence="1">
    <location>
        <begin position="531"/>
        <end position="543"/>
    </location>
</feature>
<dbReference type="AlphaFoldDB" id="A0A836CD08"/>
<feature type="region of interest" description="Disordered" evidence="1">
    <location>
        <begin position="507"/>
        <end position="526"/>
    </location>
</feature>
<feature type="transmembrane region" description="Helical" evidence="2">
    <location>
        <begin position="107"/>
        <end position="129"/>
    </location>
</feature>
<dbReference type="Proteomes" id="UP000664859">
    <property type="component" value="Unassembled WGS sequence"/>
</dbReference>
<keyword evidence="2" id="KW-0812">Transmembrane</keyword>
<gene>
    <name evidence="3" type="ORF">JKP88DRAFT_326806</name>
</gene>